<comment type="caution">
    <text evidence="1">The sequence shown here is derived from an EMBL/GenBank/DDBJ whole genome shotgun (WGS) entry which is preliminary data.</text>
</comment>
<reference evidence="1" key="1">
    <citation type="submission" date="2009-10" db="EMBL/GenBank/DDBJ databases">
        <title>Diversity of trophic interactions inside an arsenic-rich microbial ecosystem.</title>
        <authorList>
            <person name="Bertin P.N."/>
            <person name="Heinrich-Salmeron A."/>
            <person name="Pelletier E."/>
            <person name="Goulhen-Chollet F."/>
            <person name="Arsene-Ploetze F."/>
            <person name="Gallien S."/>
            <person name="Calteau A."/>
            <person name="Vallenet D."/>
            <person name="Casiot C."/>
            <person name="Chane-Woon-Ming B."/>
            <person name="Giloteaux L."/>
            <person name="Barakat M."/>
            <person name="Bonnefoy V."/>
            <person name="Bruneel O."/>
            <person name="Chandler M."/>
            <person name="Cleiss J."/>
            <person name="Duran R."/>
            <person name="Elbaz-Poulichet F."/>
            <person name="Fonknechten N."/>
            <person name="Lauga B."/>
            <person name="Mornico D."/>
            <person name="Ortet P."/>
            <person name="Schaeffer C."/>
            <person name="Siguier P."/>
            <person name="Alexander Thil Smith A."/>
            <person name="Van Dorsselaer A."/>
            <person name="Weissenbach J."/>
            <person name="Medigue C."/>
            <person name="Le Paslier D."/>
        </authorList>
    </citation>
    <scope>NUCLEOTIDE SEQUENCE</scope>
</reference>
<dbReference type="EMBL" id="CABO01000019">
    <property type="protein sequence ID" value="CBI01565.1"/>
    <property type="molecule type" value="Genomic_DNA"/>
</dbReference>
<name>E6Q305_9ZZZZ</name>
<gene>
    <name evidence="1" type="ORF">CARN4_1886</name>
</gene>
<dbReference type="AlphaFoldDB" id="E6Q305"/>
<protein>
    <submittedName>
        <fullName evidence="1">Uncharacterized protein</fullName>
    </submittedName>
</protein>
<sequence length="80" mass="9194">MDIDKKRLSERFPKCRFGFYYNFSSPLRASIENAVAPFPGISKEPEIIFISFWLRPMYIPSASVSVCQRIPSAPIPHKSE</sequence>
<accession>E6Q305</accession>
<proteinExistence type="predicted"/>
<evidence type="ECO:0000313" key="1">
    <source>
        <dbReference type="EMBL" id="CBI01565.1"/>
    </source>
</evidence>
<organism evidence="1">
    <name type="scientific">mine drainage metagenome</name>
    <dbReference type="NCBI Taxonomy" id="410659"/>
    <lineage>
        <taxon>unclassified sequences</taxon>
        <taxon>metagenomes</taxon>
        <taxon>ecological metagenomes</taxon>
    </lineage>
</organism>